<dbReference type="Proteomes" id="UP000606786">
    <property type="component" value="Unassembled WGS sequence"/>
</dbReference>
<evidence type="ECO:0000313" key="1">
    <source>
        <dbReference type="EMBL" id="CAD6994293.1"/>
    </source>
</evidence>
<name>A0A811UAE4_CERCA</name>
<keyword evidence="2" id="KW-1185">Reference proteome</keyword>
<evidence type="ECO:0000313" key="2">
    <source>
        <dbReference type="Proteomes" id="UP000606786"/>
    </source>
</evidence>
<accession>A0A811UAE4</accession>
<dbReference type="AlphaFoldDB" id="A0A811UAE4"/>
<reference evidence="1" key="1">
    <citation type="submission" date="2020-11" db="EMBL/GenBank/DDBJ databases">
        <authorList>
            <person name="Whitehead M."/>
        </authorList>
    </citation>
    <scope>NUCLEOTIDE SEQUENCE</scope>
    <source>
        <strain evidence="1">EGII</strain>
    </source>
</reference>
<dbReference type="EMBL" id="CAJHJT010000001">
    <property type="protein sequence ID" value="CAD6994293.1"/>
    <property type="molecule type" value="Genomic_DNA"/>
</dbReference>
<protein>
    <submittedName>
        <fullName evidence="1">(Mediterranean fruit fly) hypothetical protein</fullName>
    </submittedName>
</protein>
<gene>
    <name evidence="1" type="ORF">CCAP1982_LOCUS3054</name>
</gene>
<organism evidence="1 2">
    <name type="scientific">Ceratitis capitata</name>
    <name type="common">Mediterranean fruit fly</name>
    <name type="synonym">Tephritis capitata</name>
    <dbReference type="NCBI Taxonomy" id="7213"/>
    <lineage>
        <taxon>Eukaryota</taxon>
        <taxon>Metazoa</taxon>
        <taxon>Ecdysozoa</taxon>
        <taxon>Arthropoda</taxon>
        <taxon>Hexapoda</taxon>
        <taxon>Insecta</taxon>
        <taxon>Pterygota</taxon>
        <taxon>Neoptera</taxon>
        <taxon>Endopterygota</taxon>
        <taxon>Diptera</taxon>
        <taxon>Brachycera</taxon>
        <taxon>Muscomorpha</taxon>
        <taxon>Tephritoidea</taxon>
        <taxon>Tephritidae</taxon>
        <taxon>Ceratitis</taxon>
        <taxon>Ceratitis</taxon>
    </lineage>
</organism>
<comment type="caution">
    <text evidence="1">The sequence shown here is derived from an EMBL/GenBank/DDBJ whole genome shotgun (WGS) entry which is preliminary data.</text>
</comment>
<proteinExistence type="predicted"/>
<sequence length="104" mass="11531">MVVAVSYFVTLVFGKMKIVSGNIIINRHCDKSLEPSANVCADTCVQPSLFQFAQNIMVLGAHSQIVANWALTFVALAKNNEEKLRHLFLEFRPKAVPLAILELS</sequence>